<accession>A0AAV9UR31</accession>
<name>A0AAV9UR31_9PEZI</name>
<evidence type="ECO:0000313" key="3">
    <source>
        <dbReference type="Proteomes" id="UP001375240"/>
    </source>
</evidence>
<dbReference type="EMBL" id="JAVHNQ010000005">
    <property type="protein sequence ID" value="KAK6346689.1"/>
    <property type="molecule type" value="Genomic_DNA"/>
</dbReference>
<evidence type="ECO:0000256" key="1">
    <source>
        <dbReference type="SAM" id="MobiDB-lite"/>
    </source>
</evidence>
<protein>
    <submittedName>
        <fullName evidence="2">Uncharacterized protein</fullName>
    </submittedName>
</protein>
<proteinExistence type="predicted"/>
<dbReference type="Proteomes" id="UP001375240">
    <property type="component" value="Unassembled WGS sequence"/>
</dbReference>
<keyword evidence="3" id="KW-1185">Reference proteome</keyword>
<sequence>MASVQFTTNDGSQQGDSVPEAGTSSSPTVQATRHIPQQLDYSMRNWLASTAKADHWTPLRIQSEQNPST</sequence>
<feature type="region of interest" description="Disordered" evidence="1">
    <location>
        <begin position="1"/>
        <end position="36"/>
    </location>
</feature>
<dbReference type="AlphaFoldDB" id="A0AAV9UR31"/>
<feature type="compositionally biased region" description="Polar residues" evidence="1">
    <location>
        <begin position="1"/>
        <end position="31"/>
    </location>
</feature>
<organism evidence="2 3">
    <name type="scientific">Orbilia brochopaga</name>
    <dbReference type="NCBI Taxonomy" id="3140254"/>
    <lineage>
        <taxon>Eukaryota</taxon>
        <taxon>Fungi</taxon>
        <taxon>Dikarya</taxon>
        <taxon>Ascomycota</taxon>
        <taxon>Pezizomycotina</taxon>
        <taxon>Orbiliomycetes</taxon>
        <taxon>Orbiliales</taxon>
        <taxon>Orbiliaceae</taxon>
        <taxon>Orbilia</taxon>
    </lineage>
</organism>
<comment type="caution">
    <text evidence="2">The sequence shown here is derived from an EMBL/GenBank/DDBJ whole genome shotgun (WGS) entry which is preliminary data.</text>
</comment>
<gene>
    <name evidence="2" type="ORF">TWF696_006807</name>
</gene>
<reference evidence="2 3" key="1">
    <citation type="submission" date="2019-10" db="EMBL/GenBank/DDBJ databases">
        <authorList>
            <person name="Palmer J.M."/>
        </authorList>
    </citation>
    <scope>NUCLEOTIDE SEQUENCE [LARGE SCALE GENOMIC DNA]</scope>
    <source>
        <strain evidence="2 3">TWF696</strain>
    </source>
</reference>
<evidence type="ECO:0000313" key="2">
    <source>
        <dbReference type="EMBL" id="KAK6346689.1"/>
    </source>
</evidence>